<dbReference type="Proteomes" id="UP001238163">
    <property type="component" value="Unassembled WGS sequence"/>
</dbReference>
<name>A0AAE3VG53_9BACT</name>
<keyword evidence="3" id="KW-1185">Reference proteome</keyword>
<reference evidence="2" key="1">
    <citation type="submission" date="2023-07" db="EMBL/GenBank/DDBJ databases">
        <title>Genomic Encyclopedia of Type Strains, Phase IV (KMG-IV): sequencing the most valuable type-strain genomes for metagenomic binning, comparative biology and taxonomic classification.</title>
        <authorList>
            <person name="Goeker M."/>
        </authorList>
    </citation>
    <scope>NUCLEOTIDE SEQUENCE</scope>
    <source>
        <strain evidence="2">DSM 24202</strain>
    </source>
</reference>
<accession>A0AAE3VG53</accession>
<dbReference type="AlphaFoldDB" id="A0AAE3VG53"/>
<proteinExistence type="predicted"/>
<sequence length="239" mass="27327">MTMKKPAATPETIAVIDRENGLWYQGKTVTPPAGWKFLPSGDAALTRRVKLAGPHWVVNTFYRNKLSAIGLWAPADIIAAEKTRRKQELASPEYQKRLAASRRQRDKKQARYADEFRAAVLAFLDFAPKWSAVAERLADAVTEHAVPVGSGTVARTERISIEERAEAAVIAWMRHQTSNYDKMSVAHISGERRRVRHEINLESRFVLKEYRRGWDVDQRSCPLAKALRRFDREKDRQSD</sequence>
<organism evidence="2 3">
    <name type="scientific">Oligosphaera ethanolica</name>
    <dbReference type="NCBI Taxonomy" id="760260"/>
    <lineage>
        <taxon>Bacteria</taxon>
        <taxon>Pseudomonadati</taxon>
        <taxon>Lentisphaerota</taxon>
        <taxon>Oligosphaeria</taxon>
        <taxon>Oligosphaerales</taxon>
        <taxon>Oligosphaeraceae</taxon>
        <taxon>Oligosphaera</taxon>
    </lineage>
</organism>
<gene>
    <name evidence="2" type="ORF">J3R75_001893</name>
</gene>
<dbReference type="PANTHER" id="PTHR38113">
    <property type="match status" value="1"/>
</dbReference>
<evidence type="ECO:0000313" key="3">
    <source>
        <dbReference type="Proteomes" id="UP001238163"/>
    </source>
</evidence>
<dbReference type="PANTHER" id="PTHR38113:SF2">
    <property type="entry name" value="DUF2293 DOMAIN-CONTAINING PROTEIN"/>
    <property type="match status" value="1"/>
</dbReference>
<dbReference type="EMBL" id="JAUSVL010000001">
    <property type="protein sequence ID" value="MDQ0289786.1"/>
    <property type="molecule type" value="Genomic_DNA"/>
</dbReference>
<dbReference type="RefSeq" id="WP_307261239.1">
    <property type="nucleotide sequence ID" value="NZ_JAUSVL010000001.1"/>
</dbReference>
<dbReference type="InterPro" id="IPR018744">
    <property type="entry name" value="DUF2293"/>
</dbReference>
<comment type="caution">
    <text evidence="2">The sequence shown here is derived from an EMBL/GenBank/DDBJ whole genome shotgun (WGS) entry which is preliminary data.</text>
</comment>
<protein>
    <recommendedName>
        <fullName evidence="1">DUF2293 domain-containing protein</fullName>
    </recommendedName>
</protein>
<evidence type="ECO:0000313" key="2">
    <source>
        <dbReference type="EMBL" id="MDQ0289786.1"/>
    </source>
</evidence>
<dbReference type="Pfam" id="PF10056">
    <property type="entry name" value="DUF2293"/>
    <property type="match status" value="1"/>
</dbReference>
<feature type="domain" description="DUF2293" evidence="1">
    <location>
        <begin position="127"/>
        <end position="211"/>
    </location>
</feature>
<evidence type="ECO:0000259" key="1">
    <source>
        <dbReference type="Pfam" id="PF10056"/>
    </source>
</evidence>